<evidence type="ECO:0000313" key="2">
    <source>
        <dbReference type="Proteomes" id="UP000054995"/>
    </source>
</evidence>
<evidence type="ECO:0000313" key="1">
    <source>
        <dbReference type="EMBL" id="KRY82096.1"/>
    </source>
</evidence>
<organism evidence="1 2">
    <name type="scientific">Trichinella pseudospiralis</name>
    <name type="common">Parasitic roundworm</name>
    <dbReference type="NCBI Taxonomy" id="6337"/>
    <lineage>
        <taxon>Eukaryota</taxon>
        <taxon>Metazoa</taxon>
        <taxon>Ecdysozoa</taxon>
        <taxon>Nematoda</taxon>
        <taxon>Enoplea</taxon>
        <taxon>Dorylaimia</taxon>
        <taxon>Trichinellida</taxon>
        <taxon>Trichinellidae</taxon>
        <taxon>Trichinella</taxon>
    </lineage>
</organism>
<accession>A0A0V1F7Q6</accession>
<comment type="caution">
    <text evidence="1">The sequence shown here is derived from an EMBL/GenBank/DDBJ whole genome shotgun (WGS) entry which is preliminary data.</text>
</comment>
<dbReference type="Proteomes" id="UP000054995">
    <property type="component" value="Unassembled WGS sequence"/>
</dbReference>
<reference evidence="1 2" key="1">
    <citation type="submission" date="2015-01" db="EMBL/GenBank/DDBJ databases">
        <title>Evolution of Trichinella species and genotypes.</title>
        <authorList>
            <person name="Korhonen P.K."/>
            <person name="Edoardo P."/>
            <person name="Giuseppe L.R."/>
            <person name="Gasser R.B."/>
        </authorList>
    </citation>
    <scope>NUCLEOTIDE SEQUENCE [LARGE SCALE GENOMIC DNA]</scope>
    <source>
        <strain evidence="1">ISS470</strain>
    </source>
</reference>
<proteinExistence type="predicted"/>
<protein>
    <submittedName>
        <fullName evidence="1">Uncharacterized protein</fullName>
    </submittedName>
</protein>
<keyword evidence="2" id="KW-1185">Reference proteome</keyword>
<sequence>MMLRMKLSLVTGAYLLRKSTLGLCRNLLATSLAFRGLNDPSAMNQVLHTDWQAITLCFLGRLTNSQRLFFQRSTNRPLRTRPLLLQGSLCRLNTLKYD</sequence>
<dbReference type="AlphaFoldDB" id="A0A0V1F7Q6"/>
<gene>
    <name evidence="1" type="ORF">T4D_11844</name>
</gene>
<name>A0A0V1F7Q6_TRIPS</name>
<dbReference type="EMBL" id="JYDT01000188">
    <property type="protein sequence ID" value="KRY82096.1"/>
    <property type="molecule type" value="Genomic_DNA"/>
</dbReference>